<dbReference type="Pfam" id="PF00359">
    <property type="entry name" value="PTS_EIIA_2"/>
    <property type="match status" value="1"/>
</dbReference>
<evidence type="ECO:0000256" key="1">
    <source>
        <dbReference type="ARBA" id="ARBA00022737"/>
    </source>
</evidence>
<keyword evidence="3" id="KW-0010">Activator</keyword>
<dbReference type="Pfam" id="PF05043">
    <property type="entry name" value="Mga"/>
    <property type="match status" value="1"/>
</dbReference>
<keyword evidence="4" id="KW-0804">Transcription</keyword>
<protein>
    <submittedName>
        <fullName evidence="8">Transcriptional antiterminator, BglG family</fullName>
    </submittedName>
</protein>
<dbReference type="Gene3D" id="1.10.1790.10">
    <property type="entry name" value="PRD domain"/>
    <property type="match status" value="1"/>
</dbReference>
<dbReference type="InterPro" id="IPR002178">
    <property type="entry name" value="PTS_EIIA_type-2_dom"/>
</dbReference>
<reference evidence="9" key="1">
    <citation type="submission" date="2016-09" db="EMBL/GenBank/DDBJ databases">
        <authorList>
            <person name="Varghese N."/>
            <person name="Submissions S."/>
        </authorList>
    </citation>
    <scope>NUCLEOTIDE SEQUENCE [LARGE SCALE GENOMIC DNA]</scope>
    <source>
        <strain evidence="9">S5</strain>
    </source>
</reference>
<proteinExistence type="predicted"/>
<dbReference type="OrthoDB" id="369398at2"/>
<dbReference type="PROSITE" id="PS51372">
    <property type="entry name" value="PRD_2"/>
    <property type="match status" value="1"/>
</dbReference>
<sequence length="687" mass="79263">MNKRSLYILNLLITPEEQVTLSSLSEHFNVSRRTIYNDLNEVRVYLGRTLGIELQKRGGIYYIELPNKDAYYLVLKEIEDQSSELNEIDPIKRVDYQIFILVMINNQGITTEEIASKLNLSLSTIKSDRSKVVKRLSEYNLKLETKKFKGSRIIGNEEDVRDLLIRMIFSDYEVSDFNEIDDFYVEYLDNESTKNAGRLITDVSESMNINYVDKYLNYIRVSLSISFMRISQKNLITNKPKVFKEIFSKEYEHVNRFLTEYYPILINEKVIDNETIYLTSKFQKSSYYTQDVSLQSDNWIYYQFLIKELIYKISNELGMNLSSDEELYKGLYQHLRPAIYRLLNNIYFENPIKNDVIQKYPKLYIVVKRNLSKFESIYKVRFNQDEITYIVLLFASGFEKKLNTFHKKPSIVVVCQEGVSTASILKSELNKNFDLTIVGTYSKDYFLKIQPKLIVDFVISTIELNESPVDYIKVSPLLNNNDKNKLTEHINIKQTSVDIHEFIYEIAPYITIDNYSGLENKLNLLLNSKGNKDNAVGGEILLKDVVTDRLIETNVEVDNAQEAVIAAGKLLLKEKLIEEQYIDAMVNTFTDNGPYIVIAPGIAMPHARPEKGALDIGISIITLEKPVKFGHPKNDPVNIVIGLCAIDHQSHLTALSELMDILSDEKSIEKINEANTSETILKIVKGE</sequence>
<dbReference type="InterPro" id="IPR013011">
    <property type="entry name" value="PTS_EIIB_2"/>
</dbReference>
<dbReference type="InterPro" id="IPR011608">
    <property type="entry name" value="PRD"/>
</dbReference>
<evidence type="ECO:0000313" key="8">
    <source>
        <dbReference type="EMBL" id="SDB81008.1"/>
    </source>
</evidence>
<dbReference type="RefSeq" id="WP_090791552.1">
    <property type="nucleotide sequence ID" value="NZ_FMYI01000001.1"/>
</dbReference>
<dbReference type="PANTHER" id="PTHR30185:SF18">
    <property type="entry name" value="TRANSCRIPTIONAL REGULATOR MTLR"/>
    <property type="match status" value="1"/>
</dbReference>
<dbReference type="PROSITE" id="PS51099">
    <property type="entry name" value="PTS_EIIB_TYPE_2"/>
    <property type="match status" value="1"/>
</dbReference>
<dbReference type="PROSITE" id="PS00372">
    <property type="entry name" value="PTS_EIIA_TYPE_2_HIS"/>
    <property type="match status" value="1"/>
</dbReference>
<dbReference type="EMBL" id="FMYI01000001">
    <property type="protein sequence ID" value="SDB81008.1"/>
    <property type="molecule type" value="Genomic_DNA"/>
</dbReference>
<gene>
    <name evidence="8" type="ORF">SAMN05421734_10133</name>
</gene>
<dbReference type="InterPro" id="IPR013196">
    <property type="entry name" value="HTH_11"/>
</dbReference>
<evidence type="ECO:0000259" key="5">
    <source>
        <dbReference type="PROSITE" id="PS51094"/>
    </source>
</evidence>
<dbReference type="CDD" id="cd05568">
    <property type="entry name" value="PTS_IIB_bgl_like"/>
    <property type="match status" value="1"/>
</dbReference>
<keyword evidence="9" id="KW-1185">Reference proteome</keyword>
<name>A0A1G6GG72_9BACI</name>
<dbReference type="AlphaFoldDB" id="A0A1G6GG72"/>
<dbReference type="Pfam" id="PF00874">
    <property type="entry name" value="PRD"/>
    <property type="match status" value="1"/>
</dbReference>
<dbReference type="InterPro" id="IPR036388">
    <property type="entry name" value="WH-like_DNA-bd_sf"/>
</dbReference>
<dbReference type="SUPFAM" id="SSF88659">
    <property type="entry name" value="Sigma3 and sigma4 domains of RNA polymerase sigma factors"/>
    <property type="match status" value="1"/>
</dbReference>
<keyword evidence="1" id="KW-0677">Repeat</keyword>
<dbReference type="InterPro" id="IPR050661">
    <property type="entry name" value="BglG_antiterminators"/>
</dbReference>
<dbReference type="GO" id="GO:0006355">
    <property type="term" value="P:regulation of DNA-templated transcription"/>
    <property type="evidence" value="ECO:0007669"/>
    <property type="project" value="InterPro"/>
</dbReference>
<dbReference type="InterPro" id="IPR013324">
    <property type="entry name" value="RNA_pol_sigma_r3/r4-like"/>
</dbReference>
<dbReference type="PANTHER" id="PTHR30185">
    <property type="entry name" value="CRYPTIC BETA-GLUCOSIDE BGL OPERON ANTITERMINATOR"/>
    <property type="match status" value="1"/>
</dbReference>
<feature type="domain" description="PRD" evidence="7">
    <location>
        <begin position="297"/>
        <end position="404"/>
    </location>
</feature>
<evidence type="ECO:0000256" key="2">
    <source>
        <dbReference type="ARBA" id="ARBA00023015"/>
    </source>
</evidence>
<evidence type="ECO:0000259" key="6">
    <source>
        <dbReference type="PROSITE" id="PS51099"/>
    </source>
</evidence>
<accession>A0A1G6GG72</accession>
<dbReference type="InterPro" id="IPR036634">
    <property type="entry name" value="PRD_sf"/>
</dbReference>
<dbReference type="SUPFAM" id="SSF55804">
    <property type="entry name" value="Phoshotransferase/anion transport protein"/>
    <property type="match status" value="1"/>
</dbReference>
<evidence type="ECO:0000313" key="9">
    <source>
        <dbReference type="Proteomes" id="UP000242949"/>
    </source>
</evidence>
<dbReference type="Pfam" id="PF08279">
    <property type="entry name" value="HTH_11"/>
    <property type="match status" value="1"/>
</dbReference>
<organism evidence="8 9">
    <name type="scientific">Pelagirhabdus alkalitolerans</name>
    <dbReference type="NCBI Taxonomy" id="1612202"/>
    <lineage>
        <taxon>Bacteria</taxon>
        <taxon>Bacillati</taxon>
        <taxon>Bacillota</taxon>
        <taxon>Bacilli</taxon>
        <taxon>Bacillales</taxon>
        <taxon>Bacillaceae</taxon>
        <taxon>Pelagirhabdus</taxon>
    </lineage>
</organism>
<dbReference type="Gene3D" id="1.10.10.10">
    <property type="entry name" value="Winged helix-like DNA-binding domain superfamily/Winged helix DNA-binding domain"/>
    <property type="match status" value="1"/>
</dbReference>
<dbReference type="PROSITE" id="PS51094">
    <property type="entry name" value="PTS_EIIA_TYPE_2"/>
    <property type="match status" value="1"/>
</dbReference>
<dbReference type="InterPro" id="IPR016152">
    <property type="entry name" value="PTrfase/Anion_transptr"/>
</dbReference>
<evidence type="ECO:0000256" key="4">
    <source>
        <dbReference type="ARBA" id="ARBA00023163"/>
    </source>
</evidence>
<evidence type="ECO:0000259" key="7">
    <source>
        <dbReference type="PROSITE" id="PS51372"/>
    </source>
</evidence>
<keyword evidence="2" id="KW-0805">Transcription regulation</keyword>
<feature type="domain" description="PTS EIIB type-2" evidence="6">
    <location>
        <begin position="409"/>
        <end position="498"/>
    </location>
</feature>
<dbReference type="SUPFAM" id="SSF63520">
    <property type="entry name" value="PTS-regulatory domain, PRD"/>
    <property type="match status" value="1"/>
</dbReference>
<dbReference type="GO" id="GO:0009401">
    <property type="term" value="P:phosphoenolpyruvate-dependent sugar phosphotransferase system"/>
    <property type="evidence" value="ECO:0007669"/>
    <property type="project" value="InterPro"/>
</dbReference>
<evidence type="ECO:0000256" key="3">
    <source>
        <dbReference type="ARBA" id="ARBA00023159"/>
    </source>
</evidence>
<dbReference type="Gene3D" id="3.40.50.2300">
    <property type="match status" value="1"/>
</dbReference>
<dbReference type="InterPro" id="IPR036390">
    <property type="entry name" value="WH_DNA-bd_sf"/>
</dbReference>
<dbReference type="CDD" id="cd00211">
    <property type="entry name" value="PTS_IIA_fru"/>
    <property type="match status" value="1"/>
</dbReference>
<dbReference type="GO" id="GO:0008982">
    <property type="term" value="F:protein-N(PI)-phosphohistidine-sugar phosphotransferase activity"/>
    <property type="evidence" value="ECO:0007669"/>
    <property type="project" value="InterPro"/>
</dbReference>
<dbReference type="InterPro" id="IPR007737">
    <property type="entry name" value="Mga_HTH"/>
</dbReference>
<dbReference type="Proteomes" id="UP000242949">
    <property type="component" value="Unassembled WGS sequence"/>
</dbReference>
<dbReference type="STRING" id="1612202.SAMN05421734_10133"/>
<dbReference type="SUPFAM" id="SSF46785">
    <property type="entry name" value="Winged helix' DNA-binding domain"/>
    <property type="match status" value="1"/>
</dbReference>
<dbReference type="Gene3D" id="3.40.930.10">
    <property type="entry name" value="Mannitol-specific EII, Chain A"/>
    <property type="match status" value="1"/>
</dbReference>
<feature type="domain" description="PTS EIIA type-2" evidence="5">
    <location>
        <begin position="544"/>
        <end position="687"/>
    </location>
</feature>